<dbReference type="NCBIfam" id="TIGR04126">
    <property type="entry name" value="PGF_CTERM"/>
    <property type="match status" value="1"/>
</dbReference>
<dbReference type="InterPro" id="IPR026371">
    <property type="entry name" value="PGF_CTERM"/>
</dbReference>
<evidence type="ECO:0000256" key="2">
    <source>
        <dbReference type="ARBA" id="ARBA00004237"/>
    </source>
</evidence>
<evidence type="ECO:0000256" key="11">
    <source>
        <dbReference type="ARBA" id="ARBA00023136"/>
    </source>
</evidence>
<dbReference type="GeneID" id="35594718"/>
<evidence type="ECO:0000256" key="12">
    <source>
        <dbReference type="ARBA" id="ARBA00023180"/>
    </source>
</evidence>
<feature type="compositionally biased region" description="Low complexity" evidence="13">
    <location>
        <begin position="770"/>
        <end position="796"/>
    </location>
</feature>
<evidence type="ECO:0000256" key="3">
    <source>
        <dbReference type="ARBA" id="ARBA00009327"/>
    </source>
</evidence>
<dbReference type="GO" id="GO:0005886">
    <property type="term" value="C:plasma membrane"/>
    <property type="evidence" value="ECO:0007669"/>
    <property type="project" value="UniProtKB-SubCell"/>
</dbReference>
<evidence type="ECO:0000256" key="9">
    <source>
        <dbReference type="ARBA" id="ARBA00022729"/>
    </source>
</evidence>
<evidence type="ECO:0000256" key="14">
    <source>
        <dbReference type="SAM" id="Phobius"/>
    </source>
</evidence>
<evidence type="ECO:0000256" key="1">
    <source>
        <dbReference type="ARBA" id="ARBA00004236"/>
    </source>
</evidence>
<keyword evidence="6" id="KW-0964">Secreted</keyword>
<accession>A0A2I8VQE6</accession>
<evidence type="ECO:0008006" key="17">
    <source>
        <dbReference type="Google" id="ProtNLM"/>
    </source>
</evidence>
<sequence length="822" mass="85034">MTDRNHKIRAAVLAALLVLSVFAGTVTFVGTAAAIGTDISGASVTNAPIDDSSADQTVPFDALNPSSSDGADLRAASRSINSGGTVYIGEEDVDLTSLPGVSAGNPAIFTGVSGSADGSAASVSDGASADITSANNFEPGGYDSPAAGGGGAELFVVEPLVSDLTIYSGAGTDRPDVTDGSILTDTDTITIEADWNFDDAENVSITIEDEDGLEVQSQLTSNTGLLELGTSGGNVELSGLSDLETGEYLVTVKGVDNLDSASRSATFTIRDESQSISLSESSVTQGENVVATTIGAPGAYGLVRIDSDHVENLPDGVEANSDASAENVFANTGDVAGLRGAASVGATDDDYVGAIVDLGDTGDAQVRINTEYLDTSTVDVEFVELDESNIDDSNVAAGFDANSDDNAELTIEDKAISIVSIPSVVRVGEDFEVEGTAAESDEVAAYARIDDDWELLDGDENPVRVDSDGSFVLELTASSPINLPDNYRVAVVTEEAWGVGDANADEFPTTLDSDAFGELETKETVSIRTVESDLTAQLSSQSIAADVDDEITVSGLALGQGNEVRIYKVGPRGDVQFQSANIDDGEFEADFSAISHRGTHTFLVIGEGRDGNYAVTETEATRELSGEETPRQAVAIINDLYSGAGVDDQIVELTLQAENPQLSIDDFATDGQVAQGEVTVSGTSNREDGTTVFIEILGDNKNVITSKEAEVNGSTGAWSATLDMSGSETGTYTLRADDDETAASLEFELVESLSTPVEGPMEETEESTESTDQSTGSTMTSTPTESTVTSEPTGTSASAPGFGVVVTLVTLMVAALLAIRRD</sequence>
<evidence type="ECO:0000256" key="8">
    <source>
        <dbReference type="ARBA" id="ARBA00022692"/>
    </source>
</evidence>
<keyword evidence="9" id="KW-0732">Signal</keyword>
<evidence type="ECO:0000256" key="5">
    <source>
        <dbReference type="ARBA" id="ARBA00022512"/>
    </source>
</evidence>
<dbReference type="InterPro" id="IPR026452">
    <property type="entry name" value="Surf_glycop_sig_pep"/>
</dbReference>
<keyword evidence="7" id="KW-0701">S-layer</keyword>
<evidence type="ECO:0000313" key="15">
    <source>
        <dbReference type="EMBL" id="AUV84150.1"/>
    </source>
</evidence>
<proteinExistence type="inferred from homology"/>
<evidence type="ECO:0000256" key="7">
    <source>
        <dbReference type="ARBA" id="ARBA00022601"/>
    </source>
</evidence>
<comment type="similarity">
    <text evidence="3">Belongs to the halobacterial S-layer protein family.</text>
</comment>
<dbReference type="AlphaFoldDB" id="A0A2I8VQE6"/>
<keyword evidence="15" id="KW-0614">Plasmid</keyword>
<geneLocation type="plasmid" evidence="15">
    <name>unnamed1</name>
</geneLocation>
<comment type="subcellular location">
    <subcellularLocation>
        <location evidence="1">Cell membrane</location>
    </subcellularLocation>
    <subcellularLocation>
        <location evidence="2">Secreted</location>
        <location evidence="2">Cell wall</location>
        <location evidence="2">S-layer</location>
    </subcellularLocation>
</comment>
<evidence type="ECO:0000313" key="16">
    <source>
        <dbReference type="Proteomes" id="UP000236584"/>
    </source>
</evidence>
<feature type="region of interest" description="Disordered" evidence="13">
    <location>
        <begin position="751"/>
        <end position="800"/>
    </location>
</feature>
<dbReference type="EMBL" id="CP026310">
    <property type="protein sequence ID" value="AUV84150.1"/>
    <property type="molecule type" value="Genomic_DNA"/>
</dbReference>
<dbReference type="KEGG" id="srub:C2R22_21460"/>
<evidence type="ECO:0000256" key="13">
    <source>
        <dbReference type="SAM" id="MobiDB-lite"/>
    </source>
</evidence>
<dbReference type="GO" id="GO:0030115">
    <property type="term" value="C:S-layer"/>
    <property type="evidence" value="ECO:0007669"/>
    <property type="project" value="UniProtKB-SubCell"/>
</dbReference>
<protein>
    <recommendedName>
        <fullName evidence="17">S-layer glycoprotein</fullName>
    </recommendedName>
</protein>
<keyword evidence="8 14" id="KW-0812">Transmembrane</keyword>
<name>A0A2I8VQE6_9EURY</name>
<organism evidence="15 16">
    <name type="scientific">Salinigranum rubrum</name>
    <dbReference type="NCBI Taxonomy" id="755307"/>
    <lineage>
        <taxon>Archaea</taxon>
        <taxon>Methanobacteriati</taxon>
        <taxon>Methanobacteriota</taxon>
        <taxon>Stenosarchaea group</taxon>
        <taxon>Halobacteria</taxon>
        <taxon>Halobacteriales</taxon>
        <taxon>Haloferacaceae</taxon>
        <taxon>Salinigranum</taxon>
    </lineage>
</organism>
<feature type="transmembrane region" description="Helical" evidence="14">
    <location>
        <begin position="799"/>
        <end position="819"/>
    </location>
</feature>
<dbReference type="OrthoDB" id="242828at2157"/>
<reference evidence="15 16" key="1">
    <citation type="submission" date="2018-01" db="EMBL/GenBank/DDBJ databases">
        <title>Complete genome sequence of Salinigranum rubrum GX10T, an extremely halophilic archaeon isolated from a marine solar saltern.</title>
        <authorList>
            <person name="Han S."/>
        </authorList>
    </citation>
    <scope>NUCLEOTIDE SEQUENCE [LARGE SCALE GENOMIC DNA]</scope>
    <source>
        <strain evidence="15 16">GX10</strain>
        <plasmid evidence="16">Plasmid unnamed1</plasmid>
    </source>
</reference>
<dbReference type="RefSeq" id="WP_103427839.1">
    <property type="nucleotide sequence ID" value="NZ_CP026310.1"/>
</dbReference>
<dbReference type="NCBIfam" id="TIGR04207">
    <property type="entry name" value="halo_sig_pep"/>
    <property type="match status" value="1"/>
</dbReference>
<gene>
    <name evidence="15" type="ORF">C2R22_21460</name>
</gene>
<dbReference type="Proteomes" id="UP000236584">
    <property type="component" value="Plasmid unnamed1"/>
</dbReference>
<keyword evidence="4" id="KW-1003">Cell membrane</keyword>
<keyword evidence="16" id="KW-1185">Reference proteome</keyword>
<keyword evidence="10 14" id="KW-1133">Transmembrane helix</keyword>
<keyword evidence="5" id="KW-0134">Cell wall</keyword>
<feature type="compositionally biased region" description="Acidic residues" evidence="13">
    <location>
        <begin position="760"/>
        <end position="769"/>
    </location>
</feature>
<keyword evidence="11 14" id="KW-0472">Membrane</keyword>
<evidence type="ECO:0000256" key="10">
    <source>
        <dbReference type="ARBA" id="ARBA00022989"/>
    </source>
</evidence>
<evidence type="ECO:0000256" key="4">
    <source>
        <dbReference type="ARBA" id="ARBA00022475"/>
    </source>
</evidence>
<evidence type="ECO:0000256" key="6">
    <source>
        <dbReference type="ARBA" id="ARBA00022525"/>
    </source>
</evidence>
<keyword evidence="12" id="KW-0325">Glycoprotein</keyword>